<evidence type="ECO:0000256" key="2">
    <source>
        <dbReference type="ARBA" id="ARBA00004496"/>
    </source>
</evidence>
<name>A0ABM1IU55_POLDO</name>
<evidence type="ECO:0000256" key="7">
    <source>
        <dbReference type="ARBA" id="ARBA00023242"/>
    </source>
</evidence>
<dbReference type="PANTHER" id="PTHR11097">
    <property type="entry name" value="EXOSOME COMPLEX EXONUCLEASE RIBOSOMAL RNA PROCESSING PROTEIN"/>
    <property type="match status" value="1"/>
</dbReference>
<keyword evidence="5" id="KW-0963">Cytoplasm</keyword>
<feature type="domain" description="Exoribonuclease phosphorolytic" evidence="10">
    <location>
        <begin position="31"/>
        <end position="163"/>
    </location>
</feature>
<dbReference type="SUPFAM" id="SSF55666">
    <property type="entry name" value="Ribonuclease PH domain 2-like"/>
    <property type="match status" value="1"/>
</dbReference>
<dbReference type="InterPro" id="IPR015847">
    <property type="entry name" value="ExoRNase_PH_dom2"/>
</dbReference>
<evidence type="ECO:0000256" key="4">
    <source>
        <dbReference type="ARBA" id="ARBA00019572"/>
    </source>
</evidence>
<dbReference type="InterPro" id="IPR027408">
    <property type="entry name" value="PNPase/RNase_PH_dom_sf"/>
</dbReference>
<dbReference type="InterPro" id="IPR001247">
    <property type="entry name" value="ExoRNase_PH_dom1"/>
</dbReference>
<dbReference type="CDD" id="cd11368">
    <property type="entry name" value="RNase_PH_RRP45"/>
    <property type="match status" value="1"/>
</dbReference>
<protein>
    <recommendedName>
        <fullName evidence="4">Exosome complex component RRP45</fullName>
    </recommendedName>
    <alternativeName>
        <fullName evidence="8">Exosome component 9</fullName>
    </alternativeName>
</protein>
<dbReference type="Pfam" id="PF03725">
    <property type="entry name" value="RNase_PH_C"/>
    <property type="match status" value="1"/>
</dbReference>
<evidence type="ECO:0000256" key="6">
    <source>
        <dbReference type="ARBA" id="ARBA00022884"/>
    </source>
</evidence>
<dbReference type="Pfam" id="PF01138">
    <property type="entry name" value="RNase_PH"/>
    <property type="match status" value="1"/>
</dbReference>
<keyword evidence="6" id="KW-0694">RNA-binding</keyword>
<comment type="subcellular location">
    <subcellularLocation>
        <location evidence="2">Cytoplasm</location>
    </subcellularLocation>
    <subcellularLocation>
        <location evidence="1">Nucleus</location>
    </subcellularLocation>
</comment>
<dbReference type="InterPro" id="IPR033100">
    <property type="entry name" value="Rrp45"/>
</dbReference>
<evidence type="ECO:0000259" key="11">
    <source>
        <dbReference type="Pfam" id="PF03725"/>
    </source>
</evidence>
<dbReference type="InterPro" id="IPR036345">
    <property type="entry name" value="ExoRNase_PH_dom2_sf"/>
</dbReference>
<keyword evidence="7" id="KW-0539">Nucleus</keyword>
<keyword evidence="12" id="KW-1185">Reference proteome</keyword>
<dbReference type="SUPFAM" id="SSF54211">
    <property type="entry name" value="Ribosomal protein S5 domain 2-like"/>
    <property type="match status" value="1"/>
</dbReference>
<feature type="domain" description="Exoribonuclease phosphorolytic" evidence="11">
    <location>
        <begin position="190"/>
        <end position="235"/>
    </location>
</feature>
<gene>
    <name evidence="13" type="primary">LOC107070241</name>
</gene>
<evidence type="ECO:0000256" key="8">
    <source>
        <dbReference type="ARBA" id="ARBA00032660"/>
    </source>
</evidence>
<dbReference type="Proteomes" id="UP000694924">
    <property type="component" value="Unplaced"/>
</dbReference>
<dbReference type="Gene3D" id="3.30.230.70">
    <property type="entry name" value="GHMP Kinase, N-terminal domain"/>
    <property type="match status" value="1"/>
</dbReference>
<evidence type="ECO:0000256" key="5">
    <source>
        <dbReference type="ARBA" id="ARBA00022490"/>
    </source>
</evidence>
<evidence type="ECO:0000259" key="10">
    <source>
        <dbReference type="Pfam" id="PF01138"/>
    </source>
</evidence>
<evidence type="ECO:0000256" key="1">
    <source>
        <dbReference type="ARBA" id="ARBA00004123"/>
    </source>
</evidence>
<reference evidence="13" key="1">
    <citation type="submission" date="2025-08" db="UniProtKB">
        <authorList>
            <consortium name="RefSeq"/>
        </authorList>
    </citation>
    <scope>IDENTIFICATION</scope>
    <source>
        <tissue evidence="13">Whole body</tissue>
    </source>
</reference>
<dbReference type="InterPro" id="IPR020568">
    <property type="entry name" value="Ribosomal_Su5_D2-typ_SF"/>
</dbReference>
<accession>A0ABM1IU55</accession>
<dbReference type="InterPro" id="IPR050590">
    <property type="entry name" value="Exosome_comp_Rrp42_subfam"/>
</dbReference>
<evidence type="ECO:0000313" key="13">
    <source>
        <dbReference type="RefSeq" id="XP_015183742.1"/>
    </source>
</evidence>
<comment type="similarity">
    <text evidence="3">Belongs to the RNase PH family.</text>
</comment>
<dbReference type="RefSeq" id="XP_015183742.1">
    <property type="nucleotide sequence ID" value="XM_015328256.1"/>
</dbReference>
<dbReference type="GeneID" id="107070241"/>
<evidence type="ECO:0000256" key="9">
    <source>
        <dbReference type="SAM" id="MobiDB-lite"/>
    </source>
</evidence>
<feature type="region of interest" description="Disordered" evidence="9">
    <location>
        <begin position="377"/>
        <end position="402"/>
    </location>
</feature>
<feature type="compositionally biased region" description="Acidic residues" evidence="9">
    <location>
        <begin position="389"/>
        <end position="399"/>
    </location>
</feature>
<dbReference type="PANTHER" id="PTHR11097:SF14">
    <property type="entry name" value="EXOSOME COMPLEX COMPONENT RRP45"/>
    <property type="match status" value="1"/>
</dbReference>
<proteinExistence type="inferred from homology"/>
<sequence length="407" mass="45619">MKKSILSNCERNFINTAIQENTRLDGRDLFEARPVDIYFGSNWGSCVVSLGKTKAIAQVSCDIQQPKASRPNEGTIYVNVELNSIAAQQLENNRQSEAVILINRQLEKCIKDSRCIDLESLCIVADKKVWNLRLDINILNHDGNLIDCASIAALAALMHFHRPDVTSTGTNIIIHKFNEKDPLPLTLYFLPVCVSFITFESGITVMDPTFMEERVGVAQLTLGVNSYNELCSLHFDYLTKTLTVEDVISVASSYAAKYANKLIQQIKEVVTRDISLRFSKDSTYSCHIKEFIVPNKITSMHNDNISIKLNNWKICEESKSEVLENNDNEECNHIVKVGEGFAELIPDEAKVIGEGGHNAWCLSSEEEESDIEIIPVEKASNTETYKEESGDDSEEEVVEIIDSVDLV</sequence>
<evidence type="ECO:0000256" key="3">
    <source>
        <dbReference type="ARBA" id="ARBA00006678"/>
    </source>
</evidence>
<evidence type="ECO:0000313" key="12">
    <source>
        <dbReference type="Proteomes" id="UP000694924"/>
    </source>
</evidence>
<organism evidence="12 13">
    <name type="scientific">Polistes dominula</name>
    <name type="common">European paper wasp</name>
    <name type="synonym">Vespa dominula</name>
    <dbReference type="NCBI Taxonomy" id="743375"/>
    <lineage>
        <taxon>Eukaryota</taxon>
        <taxon>Metazoa</taxon>
        <taxon>Ecdysozoa</taxon>
        <taxon>Arthropoda</taxon>
        <taxon>Hexapoda</taxon>
        <taxon>Insecta</taxon>
        <taxon>Pterygota</taxon>
        <taxon>Neoptera</taxon>
        <taxon>Endopterygota</taxon>
        <taxon>Hymenoptera</taxon>
        <taxon>Apocrita</taxon>
        <taxon>Aculeata</taxon>
        <taxon>Vespoidea</taxon>
        <taxon>Vespidae</taxon>
        <taxon>Polistinae</taxon>
        <taxon>Polistini</taxon>
        <taxon>Polistes</taxon>
    </lineage>
</organism>